<sequence length="427" mass="46007">MKIMRRAPFGQNYAFVVVGVVFLALLVAAGQRGAPSVLILPLEQAFGWDRATVSLSASLGILCYGLMGPFAAALMQRFGIRRVITIALALMSVAIGASYFMTQAWQLILLWGLLSGIGSGCVALVLAATIVARWFTTHRGLIMGLMTASTATGTLIFIPGLAWIAEHSGWQPLVLVVAAGTAVMIPVVFFLLPEWPSDLGLRRYGATPEEADPTPDRRNLFALSLGTLMRAMKTRAFWYLFATFFVCGFTTNGLVGTHLIAFCGDHGIIEVQAAGLMVTMGIFDLIGTTASGWLTDRFDPRKLLFMYYGLRGLSLIYLPYSDFGFYELAIFAVFYGLDWIATVPPTLKLIQENFGTTDSAIIFGWVAAGHQIGAASAAAFAGWMHSWQGNYVQAFMIAGFTGLVAAVISLLIARPGKDAAQLKPAVA</sequence>
<comment type="caution">
    <text evidence="6">The sequence shown here is derived from an EMBL/GenBank/DDBJ whole genome shotgun (WGS) entry which is preliminary data.</text>
</comment>
<reference evidence="7" key="1">
    <citation type="submission" date="2023-08" db="EMBL/GenBank/DDBJ databases">
        <title>Rhodospirillaceae gen. nov., a novel taxon isolated from the Yangtze River Yuezi River estuary sludge.</title>
        <authorList>
            <person name="Ruan L."/>
        </authorList>
    </citation>
    <scope>NUCLEOTIDE SEQUENCE [LARGE SCALE GENOMIC DNA]</scope>
    <source>
        <strain evidence="7">R-7</strain>
    </source>
</reference>
<accession>A0ABU0YMP5</accession>
<dbReference type="InterPro" id="IPR011701">
    <property type="entry name" value="MFS"/>
</dbReference>
<evidence type="ECO:0000256" key="3">
    <source>
        <dbReference type="ARBA" id="ARBA00023136"/>
    </source>
</evidence>
<evidence type="ECO:0000313" key="7">
    <source>
        <dbReference type="Proteomes" id="UP001230156"/>
    </source>
</evidence>
<organism evidence="6 7">
    <name type="scientific">Dongia sedimenti</name>
    <dbReference type="NCBI Taxonomy" id="3064282"/>
    <lineage>
        <taxon>Bacteria</taxon>
        <taxon>Pseudomonadati</taxon>
        <taxon>Pseudomonadota</taxon>
        <taxon>Alphaproteobacteria</taxon>
        <taxon>Rhodospirillales</taxon>
        <taxon>Dongiaceae</taxon>
        <taxon>Dongia</taxon>
    </lineage>
</organism>
<feature type="transmembrane region" description="Helical" evidence="4">
    <location>
        <begin position="12"/>
        <end position="31"/>
    </location>
</feature>
<keyword evidence="1 4" id="KW-0812">Transmembrane</keyword>
<dbReference type="SUPFAM" id="SSF103473">
    <property type="entry name" value="MFS general substrate transporter"/>
    <property type="match status" value="1"/>
</dbReference>
<dbReference type="Pfam" id="PF07690">
    <property type="entry name" value="MFS_1"/>
    <property type="match status" value="1"/>
</dbReference>
<dbReference type="RefSeq" id="WP_379956473.1">
    <property type="nucleotide sequence ID" value="NZ_JAUYVI010000004.1"/>
</dbReference>
<evidence type="ECO:0000256" key="2">
    <source>
        <dbReference type="ARBA" id="ARBA00022989"/>
    </source>
</evidence>
<feature type="transmembrane region" description="Helical" evidence="4">
    <location>
        <begin position="51"/>
        <end position="71"/>
    </location>
</feature>
<dbReference type="PROSITE" id="PS50850">
    <property type="entry name" value="MFS"/>
    <property type="match status" value="1"/>
</dbReference>
<dbReference type="InterPro" id="IPR036259">
    <property type="entry name" value="MFS_trans_sf"/>
</dbReference>
<name>A0ABU0YMP5_9PROT</name>
<evidence type="ECO:0000313" key="6">
    <source>
        <dbReference type="EMBL" id="MDQ7248990.1"/>
    </source>
</evidence>
<evidence type="ECO:0000256" key="1">
    <source>
        <dbReference type="ARBA" id="ARBA00022692"/>
    </source>
</evidence>
<feature type="transmembrane region" description="Helical" evidence="4">
    <location>
        <begin position="391"/>
        <end position="413"/>
    </location>
</feature>
<protein>
    <submittedName>
        <fullName evidence="6">MFS transporter</fullName>
    </submittedName>
</protein>
<dbReference type="InterPro" id="IPR020846">
    <property type="entry name" value="MFS_dom"/>
</dbReference>
<keyword evidence="2 4" id="KW-1133">Transmembrane helix</keyword>
<feature type="transmembrane region" description="Helical" evidence="4">
    <location>
        <begin position="108"/>
        <end position="135"/>
    </location>
</feature>
<evidence type="ECO:0000259" key="5">
    <source>
        <dbReference type="PROSITE" id="PS50850"/>
    </source>
</evidence>
<keyword evidence="7" id="KW-1185">Reference proteome</keyword>
<dbReference type="PANTHER" id="PTHR11360:SF290">
    <property type="entry name" value="MONOCARBOXYLATE MFS PERMEASE"/>
    <property type="match status" value="1"/>
</dbReference>
<feature type="transmembrane region" description="Helical" evidence="4">
    <location>
        <begin position="83"/>
        <end position="102"/>
    </location>
</feature>
<dbReference type="InterPro" id="IPR050327">
    <property type="entry name" value="Proton-linked_MCT"/>
</dbReference>
<dbReference type="Proteomes" id="UP001230156">
    <property type="component" value="Unassembled WGS sequence"/>
</dbReference>
<feature type="domain" description="Major facilitator superfamily (MFS) profile" evidence="5">
    <location>
        <begin position="17"/>
        <end position="417"/>
    </location>
</feature>
<gene>
    <name evidence="6" type="ORF">Q8A70_14990</name>
</gene>
<dbReference type="Gene3D" id="1.20.1250.20">
    <property type="entry name" value="MFS general substrate transporter like domains"/>
    <property type="match status" value="2"/>
</dbReference>
<dbReference type="PANTHER" id="PTHR11360">
    <property type="entry name" value="MONOCARBOXYLATE TRANSPORTER"/>
    <property type="match status" value="1"/>
</dbReference>
<feature type="transmembrane region" description="Helical" evidence="4">
    <location>
        <begin position="362"/>
        <end position="385"/>
    </location>
</feature>
<feature type="transmembrane region" description="Helical" evidence="4">
    <location>
        <begin position="170"/>
        <end position="192"/>
    </location>
</feature>
<dbReference type="EMBL" id="JAUYVI010000004">
    <property type="protein sequence ID" value="MDQ7248990.1"/>
    <property type="molecule type" value="Genomic_DNA"/>
</dbReference>
<evidence type="ECO:0000256" key="4">
    <source>
        <dbReference type="SAM" id="Phobius"/>
    </source>
</evidence>
<feature type="transmembrane region" description="Helical" evidence="4">
    <location>
        <begin position="326"/>
        <end position="350"/>
    </location>
</feature>
<feature type="transmembrane region" description="Helical" evidence="4">
    <location>
        <begin position="273"/>
        <end position="294"/>
    </location>
</feature>
<proteinExistence type="predicted"/>
<keyword evidence="3 4" id="KW-0472">Membrane</keyword>
<feature type="transmembrane region" description="Helical" evidence="4">
    <location>
        <begin position="237"/>
        <end position="261"/>
    </location>
</feature>
<dbReference type="CDD" id="cd17355">
    <property type="entry name" value="MFS_YcxA_like"/>
    <property type="match status" value="1"/>
</dbReference>
<feature type="transmembrane region" description="Helical" evidence="4">
    <location>
        <begin position="142"/>
        <end position="164"/>
    </location>
</feature>